<dbReference type="EMBL" id="RKMH01000006">
    <property type="protein sequence ID" value="RPA62264.1"/>
    <property type="molecule type" value="Genomic_DNA"/>
</dbReference>
<keyword evidence="3 7" id="KW-0808">Transferase</keyword>
<dbReference type="InterPro" id="IPR016181">
    <property type="entry name" value="Acyl_CoA_acyltransferase"/>
</dbReference>
<evidence type="ECO:0000313" key="8">
    <source>
        <dbReference type="Proteomes" id="UP000267536"/>
    </source>
</evidence>
<comment type="pathway">
    <text evidence="1">Lipid metabolism.</text>
</comment>
<dbReference type="Proteomes" id="UP000267536">
    <property type="component" value="Unassembled WGS sequence"/>
</dbReference>
<dbReference type="GO" id="GO:0016746">
    <property type="term" value="F:acyltransferase activity"/>
    <property type="evidence" value="ECO:0007669"/>
    <property type="project" value="UniProtKB-KW"/>
</dbReference>
<proteinExistence type="predicted"/>
<evidence type="ECO:0000256" key="2">
    <source>
        <dbReference type="ARBA" id="ARBA00022516"/>
    </source>
</evidence>
<feature type="signal peptide" evidence="6">
    <location>
        <begin position="1"/>
        <end position="33"/>
    </location>
</feature>
<dbReference type="PANTHER" id="PTHR37323:SF1">
    <property type="entry name" value="L-ORNITHINE N(ALPHA)-ACYLTRANSFERASE"/>
    <property type="match status" value="1"/>
</dbReference>
<dbReference type="SUPFAM" id="SSF55729">
    <property type="entry name" value="Acyl-CoA N-acyltransferases (Nat)"/>
    <property type="match status" value="1"/>
</dbReference>
<dbReference type="AlphaFoldDB" id="A0A3N4HA23"/>
<gene>
    <name evidence="7" type="ORF">EF294_09645</name>
</gene>
<dbReference type="InterPro" id="IPR052351">
    <property type="entry name" value="Ornithine_N-alpha-AT"/>
</dbReference>
<accession>A0A3N4HA23</accession>
<keyword evidence="8" id="KW-1185">Reference proteome</keyword>
<keyword evidence="2" id="KW-0444">Lipid biosynthesis</keyword>
<dbReference type="PANTHER" id="PTHR37323">
    <property type="entry name" value="GCN5-RELATED N-ACETYLTRANSFERASE"/>
    <property type="match status" value="1"/>
</dbReference>
<dbReference type="OrthoDB" id="9787072at2"/>
<evidence type="ECO:0000313" key="7">
    <source>
        <dbReference type="EMBL" id="RPA62264.1"/>
    </source>
</evidence>
<protein>
    <submittedName>
        <fullName evidence="7">GNAT family N-acetyltransferase</fullName>
    </submittedName>
</protein>
<organism evidence="7 8">
    <name type="scientific">Gordonia oryzae</name>
    <dbReference type="NCBI Taxonomy" id="2487349"/>
    <lineage>
        <taxon>Bacteria</taxon>
        <taxon>Bacillati</taxon>
        <taxon>Actinomycetota</taxon>
        <taxon>Actinomycetes</taxon>
        <taxon>Mycobacteriales</taxon>
        <taxon>Gordoniaceae</taxon>
        <taxon>Gordonia</taxon>
    </lineage>
</organism>
<comment type="caution">
    <text evidence="7">The sequence shown here is derived from an EMBL/GenBank/DDBJ whole genome shotgun (WGS) entry which is preliminary data.</text>
</comment>
<evidence type="ECO:0000256" key="3">
    <source>
        <dbReference type="ARBA" id="ARBA00022679"/>
    </source>
</evidence>
<evidence type="ECO:0000256" key="1">
    <source>
        <dbReference type="ARBA" id="ARBA00005189"/>
    </source>
</evidence>
<feature type="chain" id="PRO_5018240722" evidence="6">
    <location>
        <begin position="34"/>
        <end position="305"/>
    </location>
</feature>
<evidence type="ECO:0000256" key="6">
    <source>
        <dbReference type="SAM" id="SignalP"/>
    </source>
</evidence>
<evidence type="ECO:0000256" key="4">
    <source>
        <dbReference type="ARBA" id="ARBA00023098"/>
    </source>
</evidence>
<dbReference type="Gene3D" id="3.40.630.30">
    <property type="match status" value="1"/>
</dbReference>
<keyword evidence="4" id="KW-0443">Lipid metabolism</keyword>
<sequence length="305" mass="32917">MFTRPAPTRRPAVALTMPGLAFISGMTSGPVTAATCTDRGLSRRTLVHAGPLRIVLTDDPADIAAAQRFRFEVFAAEPGFSDDIGDAESRLDADHFDDHCEHLLARHAEHGIIGCARLLPPPRAIAAGGWYSSTEFDLTALDEIASMTVEMGRACVATGHRDGSVTALMWASILRYLQESGYRYLMGSVSMPLGGPDVDGAARGSALRGARDELNQRYRARWRVLPHESPRVDGVALDAIPAPDRVVLPPLMRAYLRLGARVCGDPAVDPAFDVGDFPTVLDLDCANLRYLDRLRDTVVRLGGAA</sequence>
<name>A0A3N4HA23_9ACTN</name>
<keyword evidence="5" id="KW-0012">Acyltransferase</keyword>
<reference evidence="7 8" key="1">
    <citation type="submission" date="2018-11" db="EMBL/GenBank/DDBJ databases">
        <title>Draft genome sequence of Gordonia sp. RS15-1S isolated from rice stems.</title>
        <authorList>
            <person name="Muangham S."/>
        </authorList>
    </citation>
    <scope>NUCLEOTIDE SEQUENCE [LARGE SCALE GENOMIC DNA]</scope>
    <source>
        <strain evidence="7 8">RS15-1S</strain>
    </source>
</reference>
<evidence type="ECO:0000256" key="5">
    <source>
        <dbReference type="ARBA" id="ARBA00023315"/>
    </source>
</evidence>
<keyword evidence="6" id="KW-0732">Signal</keyword>
<dbReference type="RefSeq" id="WP_123928715.1">
    <property type="nucleotide sequence ID" value="NZ_JBPSDP010000005.1"/>
</dbReference>
<dbReference type="Pfam" id="PF13444">
    <property type="entry name" value="Acetyltransf_5"/>
    <property type="match status" value="1"/>
</dbReference>
<dbReference type="GO" id="GO:0006629">
    <property type="term" value="P:lipid metabolic process"/>
    <property type="evidence" value="ECO:0007669"/>
    <property type="project" value="UniProtKB-KW"/>
</dbReference>